<dbReference type="InterPro" id="IPR001932">
    <property type="entry name" value="PPM-type_phosphatase-like_dom"/>
</dbReference>
<dbReference type="RefSeq" id="WP_241370792.1">
    <property type="nucleotide sequence ID" value="NZ_JAKZFC010000009.1"/>
</dbReference>
<dbReference type="InterPro" id="IPR017944">
    <property type="entry name" value="KaiA/RbsU_helical_domain_sf"/>
</dbReference>
<dbReference type="EMBL" id="JAKZFC010000009">
    <property type="protein sequence ID" value="MCH7323630.1"/>
    <property type="molecule type" value="Genomic_DNA"/>
</dbReference>
<keyword evidence="4" id="KW-1185">Reference proteome</keyword>
<organism evidence="3 4">
    <name type="scientific">Solibacillus palustris</name>
    <dbReference type="NCBI Taxonomy" id="2908203"/>
    <lineage>
        <taxon>Bacteria</taxon>
        <taxon>Bacillati</taxon>
        <taxon>Bacillota</taxon>
        <taxon>Bacilli</taxon>
        <taxon>Bacillales</taxon>
        <taxon>Caryophanaceae</taxon>
        <taxon>Solibacillus</taxon>
    </lineage>
</organism>
<dbReference type="InterPro" id="IPR036457">
    <property type="entry name" value="PPM-type-like_dom_sf"/>
</dbReference>
<dbReference type="Gene3D" id="1.10.1240.30">
    <property type="entry name" value="KaiA/RbsU domain"/>
    <property type="match status" value="1"/>
</dbReference>
<dbReference type="SUPFAM" id="SSF81606">
    <property type="entry name" value="PP2C-like"/>
    <property type="match status" value="1"/>
</dbReference>
<accession>A0ABS9UH06</accession>
<gene>
    <name evidence="3" type="ORF">LZ480_17305</name>
</gene>
<evidence type="ECO:0000313" key="3">
    <source>
        <dbReference type="EMBL" id="MCH7323630.1"/>
    </source>
</evidence>
<comment type="caution">
    <text evidence="3">The sequence shown here is derived from an EMBL/GenBank/DDBJ whole genome shotgun (WGS) entry which is preliminary data.</text>
</comment>
<dbReference type="InterPro" id="IPR052016">
    <property type="entry name" value="Bact_Sigma-Reg"/>
</dbReference>
<dbReference type="Proteomes" id="UP001316087">
    <property type="component" value="Unassembled WGS sequence"/>
</dbReference>
<dbReference type="SUPFAM" id="SSF101215">
    <property type="entry name" value="KaiA/RbsU domain"/>
    <property type="match status" value="1"/>
</dbReference>
<sequence>MKELQIQYQKILSDYLENQTERNLYIGQNFIRQLIQKKVTPEEVINIHKYAIEHIYPNLSEDVSHSFDFLIEIMVHFGLTLKEHQSLLEQQEELRIEMNVATKIQDMILRTTIPKIEAIDIGMVSIPIRKMNGDYVHFLSNDEHYVSVAVTDVVGKGVPAALCMSMVKYGLDTLEYATNEPSYILGVLNRIIEKSVDDSMFVSMFYGTYDVENSLFTYGSAGHEPAIYYCASEQTFYDLESKGLLLGVMPEVNYPQYEIEMGDNDFILMITDGVTDFRKRGDIDPRDVIKKLALSYNHLTAQEMCEQMYAYLKAMPEFDLEDDFTVVFIKK</sequence>
<dbReference type="PROSITE" id="PS51746">
    <property type="entry name" value="PPM_2"/>
    <property type="match status" value="1"/>
</dbReference>
<evidence type="ECO:0000259" key="2">
    <source>
        <dbReference type="PROSITE" id="PS51746"/>
    </source>
</evidence>
<keyword evidence="1" id="KW-0378">Hydrolase</keyword>
<protein>
    <submittedName>
        <fullName evidence="3">PP2C family protein-serine/threonine phosphatase</fullName>
    </submittedName>
</protein>
<dbReference type="PANTHER" id="PTHR43156:SF15">
    <property type="entry name" value="PHOSPHOSERINE PHOSPHATASE RSBU"/>
    <property type="match status" value="1"/>
</dbReference>
<evidence type="ECO:0000256" key="1">
    <source>
        <dbReference type="ARBA" id="ARBA00022801"/>
    </source>
</evidence>
<dbReference type="InterPro" id="IPR014787">
    <property type="entry name" value="PSer_Pase_RsbU_N"/>
</dbReference>
<dbReference type="SMART" id="SM00331">
    <property type="entry name" value="PP2C_SIG"/>
    <property type="match status" value="1"/>
</dbReference>
<evidence type="ECO:0000313" key="4">
    <source>
        <dbReference type="Proteomes" id="UP001316087"/>
    </source>
</evidence>
<name>A0ABS9UH06_9BACL</name>
<dbReference type="Gene3D" id="3.60.40.10">
    <property type="entry name" value="PPM-type phosphatase domain"/>
    <property type="match status" value="1"/>
</dbReference>
<dbReference type="PANTHER" id="PTHR43156">
    <property type="entry name" value="STAGE II SPORULATION PROTEIN E-RELATED"/>
    <property type="match status" value="1"/>
</dbReference>
<feature type="domain" description="PPM-type phosphatase" evidence="2">
    <location>
        <begin position="120"/>
        <end position="331"/>
    </location>
</feature>
<proteinExistence type="predicted"/>
<dbReference type="Pfam" id="PF08673">
    <property type="entry name" value="RsbU_N"/>
    <property type="match status" value="1"/>
</dbReference>
<dbReference type="Pfam" id="PF07228">
    <property type="entry name" value="SpoIIE"/>
    <property type="match status" value="1"/>
</dbReference>
<reference evidence="3 4" key="1">
    <citation type="submission" date="2022-03" db="EMBL/GenBank/DDBJ databases">
        <authorList>
            <person name="Jo J.-H."/>
            <person name="Im W.-T."/>
        </authorList>
    </citation>
    <scope>NUCLEOTIDE SEQUENCE [LARGE SCALE GENOMIC DNA]</scope>
    <source>
        <strain evidence="3 4">MA9</strain>
    </source>
</reference>